<dbReference type="PANTHER" id="PTHR13992">
    <property type="entry name" value="NUCLEAR RECEPTOR CO-REPRESSOR RELATED NCOR"/>
    <property type="match status" value="1"/>
</dbReference>
<dbReference type="EMBL" id="JALNTZ010004074">
    <property type="protein sequence ID" value="KAJ3615543.1"/>
    <property type="molecule type" value="Genomic_DNA"/>
</dbReference>
<comment type="similarity">
    <text evidence="2">Belongs to the N-CoR nuclear receptor corepressors family.</text>
</comment>
<dbReference type="GO" id="GO:0000785">
    <property type="term" value="C:chromatin"/>
    <property type="evidence" value="ECO:0007669"/>
    <property type="project" value="TreeGrafter"/>
</dbReference>
<comment type="caution">
    <text evidence="5">The sequence shown here is derived from an EMBL/GenBank/DDBJ whole genome shotgun (WGS) entry which is preliminary data.</text>
</comment>
<organism evidence="5 6">
    <name type="scientific">Zophobas morio</name>
    <dbReference type="NCBI Taxonomy" id="2755281"/>
    <lineage>
        <taxon>Eukaryota</taxon>
        <taxon>Metazoa</taxon>
        <taxon>Ecdysozoa</taxon>
        <taxon>Arthropoda</taxon>
        <taxon>Hexapoda</taxon>
        <taxon>Insecta</taxon>
        <taxon>Pterygota</taxon>
        <taxon>Neoptera</taxon>
        <taxon>Endopterygota</taxon>
        <taxon>Coleoptera</taxon>
        <taxon>Polyphaga</taxon>
        <taxon>Cucujiformia</taxon>
        <taxon>Tenebrionidae</taxon>
        <taxon>Zophobas</taxon>
    </lineage>
</organism>
<dbReference type="PROSITE" id="PS51293">
    <property type="entry name" value="SANT"/>
    <property type="match status" value="1"/>
</dbReference>
<dbReference type="GO" id="GO:0032991">
    <property type="term" value="C:protein-containing complex"/>
    <property type="evidence" value="ECO:0007669"/>
    <property type="project" value="UniProtKB-ARBA"/>
</dbReference>
<dbReference type="GO" id="GO:0006357">
    <property type="term" value="P:regulation of transcription by RNA polymerase II"/>
    <property type="evidence" value="ECO:0007669"/>
    <property type="project" value="TreeGrafter"/>
</dbReference>
<dbReference type="InterPro" id="IPR051571">
    <property type="entry name" value="N-CoR_corepressor"/>
</dbReference>
<evidence type="ECO:0000259" key="4">
    <source>
        <dbReference type="PROSITE" id="PS51293"/>
    </source>
</evidence>
<dbReference type="AlphaFoldDB" id="A0AA38HIG7"/>
<gene>
    <name evidence="5" type="ORF">Zmor_016335</name>
</gene>
<dbReference type="CDD" id="cd00167">
    <property type="entry name" value="SANT"/>
    <property type="match status" value="1"/>
</dbReference>
<dbReference type="SUPFAM" id="SSF46689">
    <property type="entry name" value="Homeodomain-like"/>
    <property type="match status" value="1"/>
</dbReference>
<evidence type="ECO:0000256" key="2">
    <source>
        <dbReference type="ARBA" id="ARBA00010097"/>
    </source>
</evidence>
<reference evidence="5" key="1">
    <citation type="journal article" date="2023" name="G3 (Bethesda)">
        <title>Whole genome assemblies of Zophobas morio and Tenebrio molitor.</title>
        <authorList>
            <person name="Kaur S."/>
            <person name="Stinson S.A."/>
            <person name="diCenzo G.C."/>
        </authorList>
    </citation>
    <scope>NUCLEOTIDE SEQUENCE</scope>
    <source>
        <strain evidence="5">QUZm001</strain>
    </source>
</reference>
<dbReference type="InterPro" id="IPR017884">
    <property type="entry name" value="SANT_dom"/>
</dbReference>
<dbReference type="Proteomes" id="UP001168821">
    <property type="component" value="Unassembled WGS sequence"/>
</dbReference>
<dbReference type="GO" id="GO:0005654">
    <property type="term" value="C:nucleoplasm"/>
    <property type="evidence" value="ECO:0007669"/>
    <property type="project" value="UniProtKB-ARBA"/>
</dbReference>
<comment type="subcellular location">
    <subcellularLocation>
        <location evidence="1">Nucleus</location>
    </subcellularLocation>
</comment>
<feature type="region of interest" description="Disordered" evidence="3">
    <location>
        <begin position="1"/>
        <end position="20"/>
    </location>
</feature>
<dbReference type="InterPro" id="IPR001005">
    <property type="entry name" value="SANT/Myb"/>
</dbReference>
<keyword evidence="6" id="KW-1185">Reference proteome</keyword>
<dbReference type="PANTHER" id="PTHR13992:SF39">
    <property type="entry name" value="SMRTER, ISOFORM G"/>
    <property type="match status" value="1"/>
</dbReference>
<evidence type="ECO:0000313" key="6">
    <source>
        <dbReference type="Proteomes" id="UP001168821"/>
    </source>
</evidence>
<dbReference type="Gene3D" id="1.10.10.60">
    <property type="entry name" value="Homeodomain-like"/>
    <property type="match status" value="1"/>
</dbReference>
<accession>A0AA38HIG7</accession>
<protein>
    <recommendedName>
        <fullName evidence="4">SANT domain-containing protein</fullName>
    </recommendedName>
</protein>
<sequence>MTNSFGRRSHSRGGDAVRSEAEMEQVLLELMAQERRAGSSEKWKCAMATIPCLLTEDERRVKFFDRNRLLFDKRLLLIMEGFRRPWLDAEKEIFLEKYLQYPKKFEKISTFLVNKSVSECVAYYYASKKKINYKRLVLEMTRKKKRSEKAITDDEFLKGKSFRLVYKPHKNIIESEQTLKYELASLTPSPALMKRKYIKEDVTNDKNLKKLCVALTPRETQFALATRSRSARSNFFSARSTGVISFLRGVFSHETIDPAKICSFQRLFVEWSFFPVYAERKFFLKTLYLHAAQARLFEVLRNRKRVAWKKRKQFRRVVNERSSGLFPEVTCSVRQLMYTCEAKSADEAQLYMVTQQILKGKSNCELEKVESSKVLLQIADLQFNRDSKELDYIKSDEEHLHCKSIDCEELNKDNLALVGGASNSSLSITETYLPSDGLIKNAVQMSNNDNSVRITTTVAESHFMGGPFDCHCHSVNQSSKKKKNLPSSSDTSFSALKTLPKQPIIETVEEVVLESSFTCRVHPQSCKRPLPSRWPVHAVSTSASLQRRSLPPFPPPHNFARHHCVNQYPPNYITEKTPKRSISVEQTCFSQLPLHYQTVPIQHHFTGYYPPRPSYTLTSSCQTGRPRHILHHTKKTPEQSEAPYPLQPFFLPFRPGPPSSYFRSSHSAPSSASLNQFTGQPSLSRSSTVWCYPTPNTNAHIPSAYCPPYYPNSYLPALTPYPESRNSVLPLLPDPRFFPRPHYFYNSPYVSPSLGASTSPYFRPSNERKSQIKYGQKIHQAYKTTPQEDQPKVFQVIEEEIYSSPASKS</sequence>
<evidence type="ECO:0000313" key="5">
    <source>
        <dbReference type="EMBL" id="KAJ3615543.1"/>
    </source>
</evidence>
<dbReference type="SMART" id="SM00717">
    <property type="entry name" value="SANT"/>
    <property type="match status" value="1"/>
</dbReference>
<dbReference type="InterPro" id="IPR009057">
    <property type="entry name" value="Homeodomain-like_sf"/>
</dbReference>
<proteinExistence type="inferred from homology"/>
<evidence type="ECO:0000256" key="3">
    <source>
        <dbReference type="SAM" id="MobiDB-lite"/>
    </source>
</evidence>
<evidence type="ECO:0000256" key="1">
    <source>
        <dbReference type="ARBA" id="ARBA00004123"/>
    </source>
</evidence>
<feature type="domain" description="SANT" evidence="4">
    <location>
        <begin position="81"/>
        <end position="132"/>
    </location>
</feature>
<name>A0AA38HIG7_9CUCU</name>